<proteinExistence type="predicted"/>
<dbReference type="Proteomes" id="UP000676325">
    <property type="component" value="Unassembled WGS sequence"/>
</dbReference>
<dbReference type="RefSeq" id="WP_212516937.1">
    <property type="nucleotide sequence ID" value="NZ_JAGSOH010000009.1"/>
</dbReference>
<evidence type="ECO:0000313" key="2">
    <source>
        <dbReference type="Proteomes" id="UP000676325"/>
    </source>
</evidence>
<name>A0A941E7A6_9ACTN</name>
<organism evidence="1 2">
    <name type="scientific">Actinospica acidithermotolerans</name>
    <dbReference type="NCBI Taxonomy" id="2828514"/>
    <lineage>
        <taxon>Bacteria</taxon>
        <taxon>Bacillati</taxon>
        <taxon>Actinomycetota</taxon>
        <taxon>Actinomycetes</taxon>
        <taxon>Catenulisporales</taxon>
        <taxon>Actinospicaceae</taxon>
        <taxon>Actinospica</taxon>
    </lineage>
</organism>
<dbReference type="Pfam" id="PF19730">
    <property type="entry name" value="DUF6221"/>
    <property type="match status" value="1"/>
</dbReference>
<gene>
    <name evidence="1" type="ORF">KDK95_05640</name>
</gene>
<sequence>MVVPLQDLYDFVVMCILEDGKVAHAVPESEVGEWPASWHVSSAPDMATRVLAGPGVDFDASTPEIATFTVRNDPVQVLGFLGYLRWTAAQHKPVLAAAEQGNETIPMMVCRIDGEECEPLLRMAQLFDRRPGFKREWRVQ</sequence>
<accession>A0A941E7A6</accession>
<dbReference type="AlphaFoldDB" id="A0A941E7A6"/>
<comment type="caution">
    <text evidence="1">The sequence shown here is derived from an EMBL/GenBank/DDBJ whole genome shotgun (WGS) entry which is preliminary data.</text>
</comment>
<keyword evidence="2" id="KW-1185">Reference proteome</keyword>
<protein>
    <submittedName>
        <fullName evidence="1">Uncharacterized protein</fullName>
    </submittedName>
</protein>
<dbReference type="EMBL" id="JAGSOH010000009">
    <property type="protein sequence ID" value="MBR7825782.1"/>
    <property type="molecule type" value="Genomic_DNA"/>
</dbReference>
<dbReference type="InterPro" id="IPR046193">
    <property type="entry name" value="DUF6221"/>
</dbReference>
<reference evidence="1" key="1">
    <citation type="submission" date="2021-04" db="EMBL/GenBank/DDBJ databases">
        <title>Genome based classification of Actinospica acidithermotolerans sp. nov., an actinobacterium isolated from an Indonesian hot spring.</title>
        <authorList>
            <person name="Kusuma A.B."/>
            <person name="Putra K.E."/>
            <person name="Nafisah S."/>
            <person name="Loh J."/>
            <person name="Nouioui I."/>
            <person name="Goodfellow M."/>
        </authorList>
    </citation>
    <scope>NUCLEOTIDE SEQUENCE</scope>
    <source>
        <strain evidence="1">MGRD01-02</strain>
    </source>
</reference>
<evidence type="ECO:0000313" key="1">
    <source>
        <dbReference type="EMBL" id="MBR7825782.1"/>
    </source>
</evidence>